<dbReference type="EMBL" id="CP136986">
    <property type="protein sequence ID" value="WOS78501.1"/>
    <property type="molecule type" value="Genomic_DNA"/>
</dbReference>
<dbReference type="InterPro" id="IPR018729">
    <property type="entry name" value="DUF2269_transmembrane"/>
</dbReference>
<evidence type="ECO:0000256" key="1">
    <source>
        <dbReference type="SAM" id="Phobius"/>
    </source>
</evidence>
<reference evidence="2" key="1">
    <citation type="submission" date="2023-06" db="EMBL/GenBank/DDBJ databases">
        <authorList>
            <consortium name="Clinical and Environmental Microbiology Branch: Whole genome sequencing antimicrobial resistance pathogens in the healthcare setting"/>
        </authorList>
    </citation>
    <scope>NUCLEOTIDE SEQUENCE</scope>
    <source>
        <strain evidence="2">2021CK-01020</strain>
    </source>
</reference>
<dbReference type="Pfam" id="PF10027">
    <property type="entry name" value="DUF2269"/>
    <property type="match status" value="1"/>
</dbReference>
<accession>A0A081HD49</accession>
<gene>
    <name evidence="2" type="ORF">L4V69_05015</name>
</gene>
<keyword evidence="1" id="KW-0472">Membrane</keyword>
<protein>
    <submittedName>
        <fullName evidence="2">DUF2269 family protein</fullName>
    </submittedName>
</protein>
<reference evidence="2" key="2">
    <citation type="submission" date="2023-10" db="EMBL/GenBank/DDBJ databases">
        <title>Pathogen: clinical or host-associated sample.</title>
        <authorList>
            <person name="Hergert J."/>
            <person name="Casey R."/>
            <person name="Wagner J."/>
            <person name="Young E.L."/>
            <person name="Oakeson K.F."/>
        </authorList>
    </citation>
    <scope>NUCLEOTIDE SEQUENCE</scope>
    <source>
        <strain evidence="2">2021CK-01020</strain>
    </source>
</reference>
<dbReference type="KEGG" id="paeb:NCGM1900_0333"/>
<dbReference type="AlphaFoldDB" id="A0A081HD49"/>
<proteinExistence type="predicted"/>
<name>A0A081HD49_PSEAI</name>
<evidence type="ECO:0000313" key="3">
    <source>
        <dbReference type="Proteomes" id="UP001297540"/>
    </source>
</evidence>
<dbReference type="RefSeq" id="WP_003084389.1">
    <property type="nucleotide sequence ID" value="NZ_AP014622.1"/>
</dbReference>
<keyword evidence="1" id="KW-1133">Transmembrane helix</keyword>
<sequence>MEHFLQIKILHGVATVLLFGGLLGLAFYAWRSWRTGDAARIARGFKRVRLIGWPLLGLSLLALPVSGWWLVHLAGWPLGQSWLLFGACLYLLGCIFWLVLAGRLARVQHQAGAAETAGAALGEQTLREIKVGLVMALLGAASFIAVAVLMVSKPL</sequence>
<organism evidence="2 3">
    <name type="scientific">Pseudomonas aeruginosa</name>
    <dbReference type="NCBI Taxonomy" id="287"/>
    <lineage>
        <taxon>Bacteria</taxon>
        <taxon>Pseudomonadati</taxon>
        <taxon>Pseudomonadota</taxon>
        <taxon>Gammaproteobacteria</taxon>
        <taxon>Pseudomonadales</taxon>
        <taxon>Pseudomonadaceae</taxon>
        <taxon>Pseudomonas</taxon>
    </lineage>
</organism>
<feature type="transmembrane region" description="Helical" evidence="1">
    <location>
        <begin position="82"/>
        <end position="100"/>
    </location>
</feature>
<feature type="transmembrane region" description="Helical" evidence="1">
    <location>
        <begin position="50"/>
        <end position="70"/>
    </location>
</feature>
<evidence type="ECO:0000313" key="2">
    <source>
        <dbReference type="EMBL" id="WOS78501.1"/>
    </source>
</evidence>
<feature type="transmembrane region" description="Helical" evidence="1">
    <location>
        <begin position="12"/>
        <end position="30"/>
    </location>
</feature>
<dbReference type="Proteomes" id="UP001297540">
    <property type="component" value="Chromosome"/>
</dbReference>
<keyword evidence="1" id="KW-0812">Transmembrane</keyword>
<feature type="transmembrane region" description="Helical" evidence="1">
    <location>
        <begin position="131"/>
        <end position="152"/>
    </location>
</feature>